<feature type="domain" description="DUF1585" evidence="1">
    <location>
        <begin position="729"/>
        <end position="802"/>
    </location>
</feature>
<dbReference type="AlphaFoldDB" id="A0A5C5WIA0"/>
<dbReference type="Proteomes" id="UP000316598">
    <property type="component" value="Unassembled WGS sequence"/>
</dbReference>
<evidence type="ECO:0000259" key="1">
    <source>
        <dbReference type="Pfam" id="PF07624"/>
    </source>
</evidence>
<sequence>MFLPASAMANESESNLIATSESWEKQGWPLLERFCLDCHNEDIAEGELDLSSYSSLEVMEGGAGTMQRVLEMIRFGAMPPEDAEVPTDEERKLLSDSLDQTLYAVSCDLRPRPGRVTARRLNRAEYNRTVSDLFGMKLTPADSFPSDEVGAGFDNNSDVLSLSPLQIEKYISAAEEVAATVLVDPGTLPRVELIRPSDQLLTVGPIGVGSFNGLFIKPETIAWAEYEVPTDGRYRIRFYGGSATKDARTVAVFDKSGKLLQRAELEYFGGGGSSKRFDFEIDLVKGKHQFFVRAADESDQKAEVGESVRPERIALSDDQLADAIERSKHPLKRTRKLDADAFALVIRNLQLSGPVRTPEGALPPSQYRILRKTAKKRGDKWKDVAPAAEQCMKPLMRLAFRRPVTDDEVQPYVNLVVEATDRGESYYRGVQIAVTAVLMSPHFLFRIEVPPSDWVADEESGNEVPLTQLQLASRMSYFLWSSMPDEELLKLAEQGRLEGTTLKHQINRMLRHEKADALSTQFASQWLGLRNLTSHEADTDRFPAFTPSLKSAMLRETQMLFSQLVKDNRPVGDLLTADYTFVNQELAKHYELNEAANELSSAADHFQKVSIKNTPRRGVLSHASVLTLTSNPGRTSPVKRGKWILENVLGTPPPDPPAGVPELDETKTADADATLREQLELHRADASCAACHRVMDQLGFGLEQFDAIGQLRTMDGKHKVDSSGELPGGRLFDGASELTTVLGATESKAFATNVTKQLMAFSLGRGLSPQDRCVIDAIVQSTSSNDYRFQDIITEVILSRPFQFYEWNGPSTVQSTEGK</sequence>
<dbReference type="InterPro" id="IPR013043">
    <property type="entry name" value="DUF1595"/>
</dbReference>
<evidence type="ECO:0000259" key="4">
    <source>
        <dbReference type="Pfam" id="PF07631"/>
    </source>
</evidence>
<dbReference type="Pfam" id="PF07624">
    <property type="entry name" value="PSD2"/>
    <property type="match status" value="1"/>
</dbReference>
<evidence type="ECO:0000313" key="8">
    <source>
        <dbReference type="Proteomes" id="UP000316598"/>
    </source>
</evidence>
<accession>A0A5C5WIA0</accession>
<dbReference type="InterPro" id="IPR013036">
    <property type="entry name" value="DUF1587"/>
</dbReference>
<gene>
    <name evidence="7" type="ORF">Pla22_49440</name>
</gene>
<dbReference type="Pfam" id="PF07631">
    <property type="entry name" value="PSD4"/>
    <property type="match status" value="1"/>
</dbReference>
<feature type="domain" description="DUF1592" evidence="4">
    <location>
        <begin position="466"/>
        <end position="592"/>
    </location>
</feature>
<name>A0A5C5WIA0_9BACT</name>
<dbReference type="Pfam" id="PF07635">
    <property type="entry name" value="PSCyt1"/>
    <property type="match status" value="1"/>
</dbReference>
<evidence type="ECO:0000259" key="6">
    <source>
        <dbReference type="Pfam" id="PF07637"/>
    </source>
</evidence>
<feature type="domain" description="DUF1588" evidence="3">
    <location>
        <begin position="616"/>
        <end position="714"/>
    </location>
</feature>
<evidence type="ECO:0000313" key="7">
    <source>
        <dbReference type="EMBL" id="TWT49743.1"/>
    </source>
</evidence>
<dbReference type="InterPro" id="IPR011478">
    <property type="entry name" value="DUF1585"/>
</dbReference>
<dbReference type="InterPro" id="IPR013042">
    <property type="entry name" value="DUF1592"/>
</dbReference>
<evidence type="ECO:0000259" key="5">
    <source>
        <dbReference type="Pfam" id="PF07635"/>
    </source>
</evidence>
<feature type="domain" description="DUF1595" evidence="6">
    <location>
        <begin position="388"/>
        <end position="448"/>
    </location>
</feature>
<dbReference type="InterPro" id="IPR013039">
    <property type="entry name" value="DUF1588"/>
</dbReference>
<comment type="caution">
    <text evidence="7">The sequence shown here is derived from an EMBL/GenBank/DDBJ whole genome shotgun (WGS) entry which is preliminary data.</text>
</comment>
<keyword evidence="8" id="KW-1185">Reference proteome</keyword>
<protein>
    <recommendedName>
        <fullName evidence="9">Planctomycete cytochrome C</fullName>
    </recommendedName>
</protein>
<evidence type="ECO:0000259" key="2">
    <source>
        <dbReference type="Pfam" id="PF07626"/>
    </source>
</evidence>
<feature type="domain" description="DUF1587" evidence="2">
    <location>
        <begin position="119"/>
        <end position="182"/>
    </location>
</feature>
<dbReference type="Pfam" id="PF07627">
    <property type="entry name" value="PSCyt3"/>
    <property type="match status" value="1"/>
</dbReference>
<proteinExistence type="predicted"/>
<organism evidence="7 8">
    <name type="scientific">Rubripirellula amarantea</name>
    <dbReference type="NCBI Taxonomy" id="2527999"/>
    <lineage>
        <taxon>Bacteria</taxon>
        <taxon>Pseudomonadati</taxon>
        <taxon>Planctomycetota</taxon>
        <taxon>Planctomycetia</taxon>
        <taxon>Pirellulales</taxon>
        <taxon>Pirellulaceae</taxon>
        <taxon>Rubripirellula</taxon>
    </lineage>
</organism>
<evidence type="ECO:0000259" key="3">
    <source>
        <dbReference type="Pfam" id="PF07627"/>
    </source>
</evidence>
<dbReference type="InterPro" id="IPR011429">
    <property type="entry name" value="Cyt_c_Planctomycete-type"/>
</dbReference>
<feature type="domain" description="Cytochrome C Planctomycete-type" evidence="5">
    <location>
        <begin position="35"/>
        <end position="82"/>
    </location>
</feature>
<dbReference type="Pfam" id="PF07637">
    <property type="entry name" value="PSD5"/>
    <property type="match status" value="1"/>
</dbReference>
<dbReference type="Pfam" id="PF07626">
    <property type="entry name" value="PSD3"/>
    <property type="match status" value="1"/>
</dbReference>
<dbReference type="EMBL" id="SJPI01000003">
    <property type="protein sequence ID" value="TWT49743.1"/>
    <property type="molecule type" value="Genomic_DNA"/>
</dbReference>
<evidence type="ECO:0008006" key="9">
    <source>
        <dbReference type="Google" id="ProtNLM"/>
    </source>
</evidence>
<reference evidence="7 8" key="1">
    <citation type="submission" date="2019-02" db="EMBL/GenBank/DDBJ databases">
        <title>Deep-cultivation of Planctomycetes and their phenomic and genomic characterization uncovers novel biology.</title>
        <authorList>
            <person name="Wiegand S."/>
            <person name="Jogler M."/>
            <person name="Boedeker C."/>
            <person name="Pinto D."/>
            <person name="Vollmers J."/>
            <person name="Rivas-Marin E."/>
            <person name="Kohn T."/>
            <person name="Peeters S.H."/>
            <person name="Heuer A."/>
            <person name="Rast P."/>
            <person name="Oberbeckmann S."/>
            <person name="Bunk B."/>
            <person name="Jeske O."/>
            <person name="Meyerdierks A."/>
            <person name="Storesund J.E."/>
            <person name="Kallscheuer N."/>
            <person name="Luecker S."/>
            <person name="Lage O.M."/>
            <person name="Pohl T."/>
            <person name="Merkel B.J."/>
            <person name="Hornburger P."/>
            <person name="Mueller R.-W."/>
            <person name="Bruemmer F."/>
            <person name="Labrenz M."/>
            <person name="Spormann A.M."/>
            <person name="Op Den Camp H."/>
            <person name="Overmann J."/>
            <person name="Amann R."/>
            <person name="Jetten M.S.M."/>
            <person name="Mascher T."/>
            <person name="Medema M.H."/>
            <person name="Devos D.P."/>
            <person name="Kaster A.-K."/>
            <person name="Ovreas L."/>
            <person name="Rohde M."/>
            <person name="Galperin M.Y."/>
            <person name="Jogler C."/>
        </authorList>
    </citation>
    <scope>NUCLEOTIDE SEQUENCE [LARGE SCALE GENOMIC DNA]</scope>
    <source>
        <strain evidence="7 8">Pla22</strain>
    </source>
</reference>